<keyword evidence="1" id="KW-0805">Transcription regulation</keyword>
<dbReference type="PANTHER" id="PTHR41247">
    <property type="entry name" value="HTH-TYPE TRANSCRIPTIONAL REPRESSOR YCNK"/>
    <property type="match status" value="1"/>
</dbReference>
<dbReference type="InterPro" id="IPR036388">
    <property type="entry name" value="WH-like_DNA-bd_sf"/>
</dbReference>
<reference evidence="5" key="1">
    <citation type="journal article" date="2010" name="Stand. Genomic Sci.">
        <title>Complete genome sequence of Thermocrinis albus type strain (HI 11/12T).</title>
        <authorList>
            <person name="Wirth R."/>
            <person name="Sikorski J."/>
            <person name="Brambilla E."/>
            <person name="Misra M."/>
            <person name="Lapidus A."/>
            <person name="Copeland A."/>
            <person name="Nolan M."/>
            <person name="Lucas S."/>
            <person name="Chen F."/>
            <person name="Tice H."/>
            <person name="Cheng J.F."/>
            <person name="Han C."/>
            <person name="Detter J.C."/>
            <person name="Tapia R."/>
            <person name="Bruce D."/>
            <person name="Goodwin L."/>
            <person name="Pitluck S."/>
            <person name="Pati A."/>
            <person name="Anderson I."/>
            <person name="Ivanova N."/>
            <person name="Mavromatis K."/>
            <person name="Mikhailova N."/>
            <person name="Chen A."/>
            <person name="Palaniappan K."/>
            <person name="Bilek Y."/>
            <person name="Hader T."/>
            <person name="Land M."/>
            <person name="Hauser L."/>
            <person name="Chang Y.J."/>
            <person name="Jeffries C.D."/>
            <person name="Tindall B.J."/>
            <person name="Rohde M."/>
            <person name="Goker M."/>
            <person name="Bristow J."/>
            <person name="Eisen J.A."/>
            <person name="Markowitz V."/>
            <person name="Hugenholtz P."/>
            <person name="Kyrpides N.C."/>
            <person name="Klenk H.P."/>
        </authorList>
    </citation>
    <scope>NUCLEOTIDE SEQUENCE [LARGE SCALE GENOMIC DNA]</scope>
    <source>
        <strain evidence="5">DSM 14484 / JCM 11386 / HI 11/12</strain>
    </source>
</reference>
<dbReference type="Pfam" id="PF05573">
    <property type="entry name" value="NosL"/>
    <property type="match status" value="1"/>
</dbReference>
<dbReference type="GO" id="GO:0003700">
    <property type="term" value="F:DNA-binding transcription factor activity"/>
    <property type="evidence" value="ECO:0007669"/>
    <property type="project" value="InterPro"/>
</dbReference>
<feature type="domain" description="HTH deoR-type" evidence="3">
    <location>
        <begin position="1"/>
        <end position="54"/>
    </location>
</feature>
<dbReference type="EMBL" id="CP001931">
    <property type="protein sequence ID" value="ADC88724.1"/>
    <property type="molecule type" value="Genomic_DNA"/>
</dbReference>
<dbReference type="STRING" id="638303.Thal_0087"/>
<dbReference type="InterPro" id="IPR001034">
    <property type="entry name" value="DeoR_HTH"/>
</dbReference>
<dbReference type="RefSeq" id="WP_012991131.1">
    <property type="nucleotide sequence ID" value="NC_013894.1"/>
</dbReference>
<dbReference type="InterPro" id="IPR008719">
    <property type="entry name" value="N2O_reductase_NosL"/>
</dbReference>
<dbReference type="Gene3D" id="1.10.10.10">
    <property type="entry name" value="Winged helix-like DNA-binding domain superfamily/Winged helix DNA-binding domain"/>
    <property type="match status" value="1"/>
</dbReference>
<evidence type="ECO:0000259" key="3">
    <source>
        <dbReference type="PROSITE" id="PS51000"/>
    </source>
</evidence>
<dbReference type="SUPFAM" id="SSF160387">
    <property type="entry name" value="NosL/MerB-like"/>
    <property type="match status" value="1"/>
</dbReference>
<dbReference type="KEGG" id="tal:Thal_0087"/>
<dbReference type="InterPro" id="IPR036390">
    <property type="entry name" value="WH_DNA-bd_sf"/>
</dbReference>
<dbReference type="eggNOG" id="COG4314">
    <property type="taxonomic scope" value="Bacteria"/>
</dbReference>
<dbReference type="OrthoDB" id="9797223at2"/>
<evidence type="ECO:0000313" key="5">
    <source>
        <dbReference type="Proteomes" id="UP000002043"/>
    </source>
</evidence>
<dbReference type="HOGENOM" id="CLU_1425421_0_0_0"/>
<organism evidence="4 5">
    <name type="scientific">Thermocrinis albus (strain DSM 14484 / JCM 11386 / HI 11/12)</name>
    <dbReference type="NCBI Taxonomy" id="638303"/>
    <lineage>
        <taxon>Bacteria</taxon>
        <taxon>Pseudomonadati</taxon>
        <taxon>Aquificota</taxon>
        <taxon>Aquificia</taxon>
        <taxon>Aquificales</taxon>
        <taxon>Aquificaceae</taxon>
        <taxon>Thermocrinis</taxon>
    </lineage>
</organism>
<dbReference type="PANTHER" id="PTHR41247:SF1">
    <property type="entry name" value="HTH-TYPE TRANSCRIPTIONAL REPRESSOR YCNK"/>
    <property type="match status" value="1"/>
</dbReference>
<dbReference type="Proteomes" id="UP000002043">
    <property type="component" value="Chromosome"/>
</dbReference>
<protein>
    <submittedName>
        <fullName evidence="4">Transcriptional regulator, DeoR family</fullName>
    </submittedName>
</protein>
<keyword evidence="5" id="KW-1185">Reference proteome</keyword>
<accession>D3SNI7</accession>
<dbReference type="Pfam" id="PF08220">
    <property type="entry name" value="HTH_DeoR"/>
    <property type="match status" value="1"/>
</dbReference>
<evidence type="ECO:0000256" key="1">
    <source>
        <dbReference type="ARBA" id="ARBA00023015"/>
    </source>
</evidence>
<dbReference type="AlphaFoldDB" id="D3SNI7"/>
<dbReference type="Gene3D" id="3.30.70.2050">
    <property type="match status" value="1"/>
</dbReference>
<evidence type="ECO:0000256" key="2">
    <source>
        <dbReference type="ARBA" id="ARBA00023163"/>
    </source>
</evidence>
<dbReference type="eggNOG" id="COG1349">
    <property type="taxonomic scope" value="Bacteria"/>
</dbReference>
<gene>
    <name evidence="4" type="ordered locus">Thal_0087</name>
</gene>
<dbReference type="SUPFAM" id="SSF46785">
    <property type="entry name" value="Winged helix' DNA-binding domain"/>
    <property type="match status" value="1"/>
</dbReference>
<evidence type="ECO:0000313" key="4">
    <source>
        <dbReference type="EMBL" id="ADC88724.1"/>
    </source>
</evidence>
<name>D3SNI7_THEAH</name>
<dbReference type="SMART" id="SM00420">
    <property type="entry name" value="HTH_DEOR"/>
    <property type="match status" value="1"/>
</dbReference>
<keyword evidence="2" id="KW-0804">Transcription</keyword>
<proteinExistence type="predicted"/>
<dbReference type="PROSITE" id="PS51000">
    <property type="entry name" value="HTH_DEOR_2"/>
    <property type="match status" value="1"/>
</dbReference>
<sequence>MGRKERILQLIEEGHTNVKSLAQKLGVSLMTVYRDIKELELEGRVVRKHGEVRLKEEQDDGHCSFCGKSVENRLEMVYRVGGRRIRACCAHCGLLLYRELEGKDILACMTKDFITGKLINCFTAWYVVGSSAEVCCSPSALAFERIEDARRFAKGFGGRVLNFEGAVKAVEEIMKRGTPVQLKL</sequence>